<reference evidence="1" key="1">
    <citation type="submission" date="2020-02" db="EMBL/GenBank/DDBJ databases">
        <authorList>
            <person name="Meier V. D."/>
        </authorList>
    </citation>
    <scope>NUCLEOTIDE SEQUENCE</scope>
    <source>
        <strain evidence="1">AVDCRST_MAG38</strain>
    </source>
</reference>
<sequence length="150" mass="16469">MSTVAVSIDIAAPAATVWEFAMDPGSTLEWVTIVRAVSDVDDGPLRRGFRMHQTLALRGVPFRVAWTLVEMRAPHFARWEGRGPARSTAVIEDTLRERDGVTNFHYANTFRAPFGPLGAVASHAMVGGIPEKEAIASLERLKQRLENAAE</sequence>
<protein>
    <recommendedName>
        <fullName evidence="2">Polyketide cyclase/dehydrase</fullName>
    </recommendedName>
</protein>
<dbReference type="EMBL" id="CADCVJ010000203">
    <property type="protein sequence ID" value="CAA9487120.1"/>
    <property type="molecule type" value="Genomic_DNA"/>
</dbReference>
<dbReference type="SUPFAM" id="SSF55961">
    <property type="entry name" value="Bet v1-like"/>
    <property type="match status" value="1"/>
</dbReference>
<proteinExistence type="predicted"/>
<name>A0A6J4SA19_9ACTN</name>
<dbReference type="InterPro" id="IPR019587">
    <property type="entry name" value="Polyketide_cyclase/dehydratase"/>
</dbReference>
<evidence type="ECO:0008006" key="2">
    <source>
        <dbReference type="Google" id="ProtNLM"/>
    </source>
</evidence>
<dbReference type="AlphaFoldDB" id="A0A6J4SA19"/>
<gene>
    <name evidence="1" type="ORF">AVDCRST_MAG38-2407</name>
</gene>
<dbReference type="InterPro" id="IPR023393">
    <property type="entry name" value="START-like_dom_sf"/>
</dbReference>
<dbReference type="Pfam" id="PF10604">
    <property type="entry name" value="Polyketide_cyc2"/>
    <property type="match status" value="1"/>
</dbReference>
<organism evidence="1">
    <name type="scientific">uncultured Solirubrobacteraceae bacterium</name>
    <dbReference type="NCBI Taxonomy" id="1162706"/>
    <lineage>
        <taxon>Bacteria</taxon>
        <taxon>Bacillati</taxon>
        <taxon>Actinomycetota</taxon>
        <taxon>Thermoleophilia</taxon>
        <taxon>Solirubrobacterales</taxon>
        <taxon>Solirubrobacteraceae</taxon>
        <taxon>environmental samples</taxon>
    </lineage>
</organism>
<evidence type="ECO:0000313" key="1">
    <source>
        <dbReference type="EMBL" id="CAA9487120.1"/>
    </source>
</evidence>
<dbReference type="Gene3D" id="3.30.530.20">
    <property type="match status" value="1"/>
</dbReference>
<accession>A0A6J4SA19</accession>